<proteinExistence type="predicted"/>
<keyword evidence="1" id="KW-0812">Transmembrane</keyword>
<feature type="transmembrane region" description="Helical" evidence="1">
    <location>
        <begin position="12"/>
        <end position="29"/>
    </location>
</feature>
<evidence type="ECO:0000313" key="3">
    <source>
        <dbReference type="Proteomes" id="UP001147747"/>
    </source>
</evidence>
<sequence length="61" mass="6832">MANGGVYPMDQMQHLPAFLMVMVWSGLVWSGGVRLGIKLLLLLLLSTAYSLLDNLRFTTDY</sequence>
<keyword evidence="1" id="KW-1133">Transmembrane helix</keyword>
<keyword evidence="3" id="KW-1185">Reference proteome</keyword>
<name>A0A9X0BC46_9EURO</name>
<gene>
    <name evidence="2" type="ORF">N7509_004236</name>
</gene>
<reference evidence="2" key="2">
    <citation type="journal article" date="2023" name="IMA Fungus">
        <title>Comparative genomic study of the Penicillium genus elucidates a diverse pangenome and 15 lateral gene transfer events.</title>
        <authorList>
            <person name="Petersen C."/>
            <person name="Sorensen T."/>
            <person name="Nielsen M.R."/>
            <person name="Sondergaard T.E."/>
            <person name="Sorensen J.L."/>
            <person name="Fitzpatrick D.A."/>
            <person name="Frisvad J.C."/>
            <person name="Nielsen K.L."/>
        </authorList>
    </citation>
    <scope>NUCLEOTIDE SEQUENCE</scope>
    <source>
        <strain evidence="2">IBT 29677</strain>
    </source>
</reference>
<evidence type="ECO:0000256" key="1">
    <source>
        <dbReference type="SAM" id="Phobius"/>
    </source>
</evidence>
<keyword evidence="1" id="KW-0472">Membrane</keyword>
<protein>
    <submittedName>
        <fullName evidence="2">Uncharacterized protein</fullName>
    </submittedName>
</protein>
<dbReference type="AlphaFoldDB" id="A0A9X0BC46"/>
<dbReference type="RefSeq" id="XP_056491607.1">
    <property type="nucleotide sequence ID" value="XM_056628873.1"/>
</dbReference>
<dbReference type="Proteomes" id="UP001147747">
    <property type="component" value="Unassembled WGS sequence"/>
</dbReference>
<reference evidence="2" key="1">
    <citation type="submission" date="2022-12" db="EMBL/GenBank/DDBJ databases">
        <authorList>
            <person name="Petersen C."/>
        </authorList>
    </citation>
    <scope>NUCLEOTIDE SEQUENCE</scope>
    <source>
        <strain evidence="2">IBT 29677</strain>
    </source>
</reference>
<dbReference type="GeneID" id="81367853"/>
<accession>A0A9X0BC46</accession>
<organism evidence="2 3">
    <name type="scientific">Penicillium cosmopolitanum</name>
    <dbReference type="NCBI Taxonomy" id="1131564"/>
    <lineage>
        <taxon>Eukaryota</taxon>
        <taxon>Fungi</taxon>
        <taxon>Dikarya</taxon>
        <taxon>Ascomycota</taxon>
        <taxon>Pezizomycotina</taxon>
        <taxon>Eurotiomycetes</taxon>
        <taxon>Eurotiomycetidae</taxon>
        <taxon>Eurotiales</taxon>
        <taxon>Aspergillaceae</taxon>
        <taxon>Penicillium</taxon>
    </lineage>
</organism>
<evidence type="ECO:0000313" key="2">
    <source>
        <dbReference type="EMBL" id="KAJ5404365.1"/>
    </source>
</evidence>
<comment type="caution">
    <text evidence="2">The sequence shown here is derived from an EMBL/GenBank/DDBJ whole genome shotgun (WGS) entry which is preliminary data.</text>
</comment>
<dbReference type="EMBL" id="JAPZBU010000005">
    <property type="protein sequence ID" value="KAJ5404365.1"/>
    <property type="molecule type" value="Genomic_DNA"/>
</dbReference>